<sequence>MGGYATKPKVLKAEDNTVPEPAPAKDESCTDSNAKIAEGTEEIGAVKVEVGDGEKEKVDYDKVDEQGKMPRSLGLLLEASSPAAPLMSLEVSATLALLQEKRRRTIYLEDPGSNSGDEVEVLQAQCHYSQAEVAGCIFNLNDDAYVIADDLPVFIWFHAMSEEPSRGNDEEKVLMGLPDESKGGDQIMGSASSARITLIREETKMVRLVE</sequence>
<keyword evidence="3" id="KW-1185">Reference proteome</keyword>
<dbReference type="Gene3D" id="2.30.30.490">
    <property type="match status" value="1"/>
</dbReference>
<organism evidence="2 3">
    <name type="scientific">Tetracentron sinense</name>
    <name type="common">Spur-leaf</name>
    <dbReference type="NCBI Taxonomy" id="13715"/>
    <lineage>
        <taxon>Eukaryota</taxon>
        <taxon>Viridiplantae</taxon>
        <taxon>Streptophyta</taxon>
        <taxon>Embryophyta</taxon>
        <taxon>Tracheophyta</taxon>
        <taxon>Spermatophyta</taxon>
        <taxon>Magnoliopsida</taxon>
        <taxon>Trochodendrales</taxon>
        <taxon>Trochodendraceae</taxon>
        <taxon>Tetracentron</taxon>
    </lineage>
</organism>
<dbReference type="OrthoDB" id="1737880at2759"/>
<proteinExistence type="predicted"/>
<dbReference type="EMBL" id="JABCRI010000014">
    <property type="protein sequence ID" value="KAF8393928.1"/>
    <property type="molecule type" value="Genomic_DNA"/>
</dbReference>
<name>A0A835D836_TETSI</name>
<evidence type="ECO:0000313" key="3">
    <source>
        <dbReference type="Proteomes" id="UP000655225"/>
    </source>
</evidence>
<feature type="region of interest" description="Disordered" evidence="1">
    <location>
        <begin position="1"/>
        <end position="32"/>
    </location>
</feature>
<dbReference type="Proteomes" id="UP000655225">
    <property type="component" value="Unassembled WGS sequence"/>
</dbReference>
<protein>
    <submittedName>
        <fullName evidence="2">Uncharacterized protein</fullName>
    </submittedName>
</protein>
<dbReference type="AlphaFoldDB" id="A0A835D836"/>
<evidence type="ECO:0000313" key="2">
    <source>
        <dbReference type="EMBL" id="KAF8393928.1"/>
    </source>
</evidence>
<comment type="caution">
    <text evidence="2">The sequence shown here is derived from an EMBL/GenBank/DDBJ whole genome shotgun (WGS) entry which is preliminary data.</text>
</comment>
<reference evidence="2 3" key="1">
    <citation type="submission" date="2020-04" db="EMBL/GenBank/DDBJ databases">
        <title>Plant Genome Project.</title>
        <authorList>
            <person name="Zhang R.-G."/>
        </authorList>
    </citation>
    <scope>NUCLEOTIDE SEQUENCE [LARGE SCALE GENOMIC DNA]</scope>
    <source>
        <strain evidence="2">YNK0</strain>
        <tissue evidence="2">Leaf</tissue>
    </source>
</reference>
<evidence type="ECO:0000256" key="1">
    <source>
        <dbReference type="SAM" id="MobiDB-lite"/>
    </source>
</evidence>
<dbReference type="InterPro" id="IPR043151">
    <property type="entry name" value="BAH_sf"/>
</dbReference>
<accession>A0A835D836</accession>
<gene>
    <name evidence="2" type="ORF">HHK36_020130</name>
</gene>